<feature type="chain" id="PRO_5046159859" evidence="1">
    <location>
        <begin position="21"/>
        <end position="554"/>
    </location>
</feature>
<evidence type="ECO:0000313" key="2">
    <source>
        <dbReference type="EMBL" id="MEL1243667.1"/>
    </source>
</evidence>
<accession>A0ABU9HVS8</accession>
<organism evidence="2 3">
    <name type="scientific">Flavobacterium arundinis</name>
    <dbReference type="NCBI Taxonomy" id="3139143"/>
    <lineage>
        <taxon>Bacteria</taxon>
        <taxon>Pseudomonadati</taxon>
        <taxon>Bacteroidota</taxon>
        <taxon>Flavobacteriia</taxon>
        <taxon>Flavobacteriales</taxon>
        <taxon>Flavobacteriaceae</taxon>
        <taxon>Flavobacterium</taxon>
    </lineage>
</organism>
<evidence type="ECO:0000313" key="3">
    <source>
        <dbReference type="Proteomes" id="UP001464555"/>
    </source>
</evidence>
<proteinExistence type="predicted"/>
<protein>
    <submittedName>
        <fullName evidence="2">Uncharacterized protein</fullName>
    </submittedName>
</protein>
<comment type="caution">
    <text evidence="2">The sequence shown here is derived from an EMBL/GenBank/DDBJ whole genome shotgun (WGS) entry which is preliminary data.</text>
</comment>
<keyword evidence="3" id="KW-1185">Reference proteome</keyword>
<dbReference type="EMBL" id="JBBYHR010000002">
    <property type="protein sequence ID" value="MEL1243667.1"/>
    <property type="molecule type" value="Genomic_DNA"/>
</dbReference>
<dbReference type="Proteomes" id="UP001464555">
    <property type="component" value="Unassembled WGS sequence"/>
</dbReference>
<keyword evidence="1" id="KW-0732">Signal</keyword>
<feature type="signal peptide" evidence="1">
    <location>
        <begin position="1"/>
        <end position="20"/>
    </location>
</feature>
<sequence length="554" mass="61356">MKKVKHALLALFMGLGALHAQNKIDKVNITYGHELPDDKQTLVDILGEANGKIYGVGLKKDDYFLKIFDAASMKLLSSSAIKIPELNDKDVEFENVYLLNGKLYVLGSVYNRKEKAYSLVANPLSEAGKLGAEGTVLFKVPVEKKSEMGSFYFRTTQDEAGLLVMHATKLKKEDAVKYEIKFFDDNLKTIFNTTEKVVFEDDKKKDVTFNIPDFQVGLNDDIYVVVSEGYRDKKNKKRVETFEVHAYKSTTGYKKEVITIKSDGRYPLNCKIVPSGNELHLMGFYLSVRESGRVNNDLEGVYAATIDLKSNTTTSLKFNELDYKTKVKLIGERRARKGKDVPPLYNIIHIIGRADGGMIMLSEYQTVYVGQSTGLSIGGIGVGVTPITYTKNEIIVTSLAKDGSHEWSNVVPKEQSASISTMFLGLSFGGNSGNFSVGGAIAIPIAQMGSGPEYLGALPIYKDGDLSIMINDNVKNKGITDIEEIKSMGNYNKAVPSLFIFDKNGNITRKDPEEAVKDGLVLRPGVSYEVSDNEYIIYSARKKADKLGRMVIED</sequence>
<name>A0ABU9HVS8_9FLAO</name>
<dbReference type="RefSeq" id="WP_341695981.1">
    <property type="nucleotide sequence ID" value="NZ_JBBYHR010000002.1"/>
</dbReference>
<reference evidence="2 3" key="1">
    <citation type="submission" date="2024-04" db="EMBL/GenBank/DDBJ databases">
        <title>Flavobacterium sp. DGU11 16S ribosomal RNA gene Genome sequencing and assembly.</title>
        <authorList>
            <person name="Park S."/>
        </authorList>
    </citation>
    <scope>NUCLEOTIDE SEQUENCE [LARGE SCALE GENOMIC DNA]</scope>
    <source>
        <strain evidence="2 3">DGU11</strain>
    </source>
</reference>
<evidence type="ECO:0000256" key="1">
    <source>
        <dbReference type="SAM" id="SignalP"/>
    </source>
</evidence>
<gene>
    <name evidence="2" type="ORF">AAEO56_05295</name>
</gene>